<dbReference type="InterPro" id="IPR014729">
    <property type="entry name" value="Rossmann-like_a/b/a_fold"/>
</dbReference>
<feature type="binding site" evidence="12">
    <location>
        <position position="230"/>
    </location>
    <ligand>
        <name>Zn(2+)</name>
        <dbReference type="ChEBI" id="CHEBI:29105"/>
    </ligand>
</feature>
<comment type="subunit">
    <text evidence="3 12">Monomer.</text>
</comment>
<evidence type="ECO:0000256" key="3">
    <source>
        <dbReference type="ARBA" id="ARBA00011245"/>
    </source>
</evidence>
<dbReference type="CDD" id="cd00672">
    <property type="entry name" value="CysRS_core"/>
    <property type="match status" value="1"/>
</dbReference>
<dbReference type="GO" id="GO:0005829">
    <property type="term" value="C:cytosol"/>
    <property type="evidence" value="ECO:0007669"/>
    <property type="project" value="TreeGrafter"/>
</dbReference>
<keyword evidence="4 12" id="KW-0963">Cytoplasm</keyword>
<comment type="subcellular location">
    <subcellularLocation>
        <location evidence="1 12">Cytoplasm</location>
    </subcellularLocation>
</comment>
<dbReference type="HAMAP" id="MF_00041">
    <property type="entry name" value="Cys_tRNA_synth"/>
    <property type="match status" value="1"/>
</dbReference>
<keyword evidence="10 12" id="KW-0648">Protein biosynthesis</keyword>
<feature type="binding site" evidence="12">
    <location>
        <position position="290"/>
    </location>
    <ligand>
        <name>ATP</name>
        <dbReference type="ChEBI" id="CHEBI:30616"/>
    </ligand>
</feature>
<comment type="caution">
    <text evidence="12">Lacks conserved residue(s) required for the propagation of feature annotation.</text>
</comment>
<evidence type="ECO:0000256" key="1">
    <source>
        <dbReference type="ARBA" id="ARBA00004496"/>
    </source>
</evidence>
<protein>
    <recommendedName>
        <fullName evidence="12">Cysteine--tRNA ligase</fullName>
        <ecNumber evidence="12">6.1.1.16</ecNumber>
    </recommendedName>
    <alternativeName>
        <fullName evidence="12">Cysteinyl-tRNA synthetase</fullName>
        <shortName evidence="12">CysRS</shortName>
    </alternativeName>
</protein>
<dbReference type="GO" id="GO:0005524">
    <property type="term" value="F:ATP binding"/>
    <property type="evidence" value="ECO:0007669"/>
    <property type="project" value="UniProtKB-UniRule"/>
</dbReference>
<evidence type="ECO:0000256" key="10">
    <source>
        <dbReference type="ARBA" id="ARBA00022917"/>
    </source>
</evidence>
<dbReference type="InterPro" id="IPR032678">
    <property type="entry name" value="tRNA-synt_1_cat_dom"/>
</dbReference>
<comment type="cofactor">
    <cofactor evidence="12">
        <name>Zn(2+)</name>
        <dbReference type="ChEBI" id="CHEBI:29105"/>
    </cofactor>
    <text evidence="12">Binds 1 zinc ion per subunit.</text>
</comment>
<feature type="binding site" evidence="12">
    <location>
        <position position="35"/>
    </location>
    <ligand>
        <name>Zn(2+)</name>
        <dbReference type="ChEBI" id="CHEBI:29105"/>
    </ligand>
</feature>
<name>A0A370QLU8_9FLAO</name>
<dbReference type="SUPFAM" id="SSF52374">
    <property type="entry name" value="Nucleotidylyl transferase"/>
    <property type="match status" value="1"/>
</dbReference>
<evidence type="ECO:0000313" key="14">
    <source>
        <dbReference type="EMBL" id="RDK89348.1"/>
    </source>
</evidence>
<dbReference type="PRINTS" id="PR00983">
    <property type="entry name" value="TRNASYNTHCYS"/>
</dbReference>
<dbReference type="SUPFAM" id="SSF47323">
    <property type="entry name" value="Anticodon-binding domain of a subclass of class I aminoacyl-tRNA synthetases"/>
    <property type="match status" value="1"/>
</dbReference>
<comment type="similarity">
    <text evidence="2 12">Belongs to the class-I aminoacyl-tRNA synthetase family.</text>
</comment>
<dbReference type="OrthoDB" id="9815130at2"/>
<dbReference type="Pfam" id="PF09190">
    <property type="entry name" value="DALR_2"/>
    <property type="match status" value="1"/>
</dbReference>
<dbReference type="RefSeq" id="WP_115122966.1">
    <property type="nucleotide sequence ID" value="NZ_QRAO01000001.1"/>
</dbReference>
<feature type="binding site" evidence="12">
    <location>
        <position position="259"/>
    </location>
    <ligand>
        <name>Zn(2+)</name>
        <dbReference type="ChEBI" id="CHEBI:29105"/>
    </ligand>
</feature>
<evidence type="ECO:0000256" key="5">
    <source>
        <dbReference type="ARBA" id="ARBA00022598"/>
    </source>
</evidence>
<evidence type="ECO:0000256" key="8">
    <source>
        <dbReference type="ARBA" id="ARBA00022833"/>
    </source>
</evidence>
<comment type="caution">
    <text evidence="14">The sequence shown here is derived from an EMBL/GenBank/DDBJ whole genome shotgun (WGS) entry which is preliminary data.</text>
</comment>
<feature type="short sequence motif" description="'KMSKS' region" evidence="12">
    <location>
        <begin position="287"/>
        <end position="291"/>
    </location>
</feature>
<dbReference type="GO" id="GO:0006423">
    <property type="term" value="P:cysteinyl-tRNA aminoacylation"/>
    <property type="evidence" value="ECO:0007669"/>
    <property type="project" value="UniProtKB-UniRule"/>
</dbReference>
<evidence type="ECO:0000313" key="15">
    <source>
        <dbReference type="Proteomes" id="UP000255317"/>
    </source>
</evidence>
<comment type="catalytic activity">
    <reaction evidence="12">
        <text>tRNA(Cys) + L-cysteine + ATP = L-cysteinyl-tRNA(Cys) + AMP + diphosphate</text>
        <dbReference type="Rhea" id="RHEA:17773"/>
        <dbReference type="Rhea" id="RHEA-COMP:9661"/>
        <dbReference type="Rhea" id="RHEA-COMP:9679"/>
        <dbReference type="ChEBI" id="CHEBI:30616"/>
        <dbReference type="ChEBI" id="CHEBI:33019"/>
        <dbReference type="ChEBI" id="CHEBI:35235"/>
        <dbReference type="ChEBI" id="CHEBI:78442"/>
        <dbReference type="ChEBI" id="CHEBI:78517"/>
        <dbReference type="ChEBI" id="CHEBI:456215"/>
        <dbReference type="EC" id="6.1.1.16"/>
    </reaction>
</comment>
<dbReference type="InterPro" id="IPR024909">
    <property type="entry name" value="Cys-tRNA/MSH_ligase"/>
</dbReference>
<dbReference type="PANTHER" id="PTHR10890:SF3">
    <property type="entry name" value="CYSTEINE--TRNA LIGASE, CYTOPLASMIC"/>
    <property type="match status" value="1"/>
</dbReference>
<dbReference type="EMBL" id="QRAO01000001">
    <property type="protein sequence ID" value="RDK89348.1"/>
    <property type="molecule type" value="Genomic_DNA"/>
</dbReference>
<proteinExistence type="inferred from homology"/>
<keyword evidence="7 12" id="KW-0547">Nucleotide-binding</keyword>
<evidence type="ECO:0000256" key="12">
    <source>
        <dbReference type="HAMAP-Rule" id="MF_00041"/>
    </source>
</evidence>
<keyword evidence="15" id="KW-1185">Reference proteome</keyword>
<dbReference type="Pfam" id="PF01406">
    <property type="entry name" value="tRNA-synt_1e"/>
    <property type="match status" value="1"/>
</dbReference>
<dbReference type="EC" id="6.1.1.16" evidence="12"/>
<keyword evidence="6 12" id="KW-0479">Metal-binding</keyword>
<organism evidence="14 15">
    <name type="scientific">Marinirhabdus gelatinilytica</name>
    <dbReference type="NCBI Taxonomy" id="1703343"/>
    <lineage>
        <taxon>Bacteria</taxon>
        <taxon>Pseudomonadati</taxon>
        <taxon>Bacteroidota</taxon>
        <taxon>Flavobacteriia</taxon>
        <taxon>Flavobacteriales</taxon>
        <taxon>Flavobacteriaceae</taxon>
    </lineage>
</organism>
<dbReference type="InterPro" id="IPR015803">
    <property type="entry name" value="Cys-tRNA-ligase"/>
</dbReference>
<keyword evidence="8 12" id="KW-0862">Zinc</keyword>
<keyword evidence="5 12" id="KW-0436">Ligase</keyword>
<dbReference type="NCBIfam" id="TIGR00435">
    <property type="entry name" value="cysS"/>
    <property type="match status" value="1"/>
</dbReference>
<keyword evidence="9 12" id="KW-0067">ATP-binding</keyword>
<evidence type="ECO:0000259" key="13">
    <source>
        <dbReference type="SMART" id="SM00840"/>
    </source>
</evidence>
<evidence type="ECO:0000256" key="11">
    <source>
        <dbReference type="ARBA" id="ARBA00023146"/>
    </source>
</evidence>
<dbReference type="Proteomes" id="UP000255317">
    <property type="component" value="Unassembled WGS sequence"/>
</dbReference>
<dbReference type="SMART" id="SM00840">
    <property type="entry name" value="DALR_2"/>
    <property type="match status" value="1"/>
</dbReference>
<evidence type="ECO:0000256" key="6">
    <source>
        <dbReference type="ARBA" id="ARBA00022723"/>
    </source>
</evidence>
<gene>
    <name evidence="12" type="primary">cysS</name>
    <name evidence="14" type="ORF">C8D94_1011234</name>
</gene>
<keyword evidence="11 12" id="KW-0030">Aminoacyl-tRNA synthetase</keyword>
<feature type="binding site" evidence="12">
    <location>
        <position position="255"/>
    </location>
    <ligand>
        <name>Zn(2+)</name>
        <dbReference type="ChEBI" id="CHEBI:29105"/>
    </ligand>
</feature>
<reference evidence="14 15" key="1">
    <citation type="submission" date="2018-07" db="EMBL/GenBank/DDBJ databases">
        <title>Genomic Encyclopedia of Type Strains, Phase IV (KMG-IV): sequencing the most valuable type-strain genomes for metagenomic binning, comparative biology and taxonomic classification.</title>
        <authorList>
            <person name="Goeker M."/>
        </authorList>
    </citation>
    <scope>NUCLEOTIDE SEQUENCE [LARGE SCALE GENOMIC DNA]</scope>
    <source>
        <strain evidence="14 15">DSM 101478</strain>
    </source>
</reference>
<sequence length="494" mass="55800">MSLYKDQEIKIYNSLTKEKETFTPIHDGAVGMYVCGPTVYSNVHMGNCRTFLSFDLVFRYLKHLGYKVRYVRNITDAGHLENDGESGDDPILKKARIEQLEPMEVVQKYTVDFHETMKKFHALPPSIEPTATGHIYEQIAIVEKLITEGYAYEQNGSVYFDVLKFNTDHEYGKLSGRKLEDMITNTRELAAQSEKKNPQDFALWKKAEPQHIMRWPSPWSDGFPGWHLECTAMSTKYLGENFDIHGGGMDLKFPHHECEIAQAEASNHKSPVNYWMHANMLTLNGKKMSKSTGNNILPGELFSGENNALGRTYSPSVAKFFMYQAHYRSILDFSNEALEASEKGFHRLMDAYNSLSSISVSAKSSFSVSEWKQSCYDAMNDDFNSPILIAQLFEATKYINALKDGNATITESDLEELAATMRAFIFDVLGLEDATIVGDESAEKLDGAVSLLIELRDQARANKDFETSDKIRDELQEVGIQLKDGKEGTTYSLG</sequence>
<dbReference type="Gene3D" id="3.40.50.620">
    <property type="entry name" value="HUPs"/>
    <property type="match status" value="1"/>
</dbReference>
<accession>A0A370QLU8</accession>
<dbReference type="InterPro" id="IPR015273">
    <property type="entry name" value="Cys-tRNA-synt_Ia_DALR"/>
</dbReference>
<dbReference type="PANTHER" id="PTHR10890">
    <property type="entry name" value="CYSTEINYL-TRNA SYNTHETASE"/>
    <property type="match status" value="1"/>
</dbReference>
<dbReference type="InterPro" id="IPR009080">
    <property type="entry name" value="tRNAsynth_Ia_anticodon-bd"/>
</dbReference>
<evidence type="ECO:0000256" key="7">
    <source>
        <dbReference type="ARBA" id="ARBA00022741"/>
    </source>
</evidence>
<evidence type="ECO:0000256" key="2">
    <source>
        <dbReference type="ARBA" id="ARBA00005594"/>
    </source>
</evidence>
<dbReference type="Gene3D" id="1.20.120.1910">
    <property type="entry name" value="Cysteine-tRNA ligase, C-terminal anti-codon recognition domain"/>
    <property type="match status" value="1"/>
</dbReference>
<dbReference type="GO" id="GO:0004817">
    <property type="term" value="F:cysteine-tRNA ligase activity"/>
    <property type="evidence" value="ECO:0007669"/>
    <property type="project" value="UniProtKB-UniRule"/>
</dbReference>
<evidence type="ECO:0000256" key="9">
    <source>
        <dbReference type="ARBA" id="ARBA00022840"/>
    </source>
</evidence>
<feature type="domain" description="Cysteinyl-tRNA synthetase class Ia DALR" evidence="13">
    <location>
        <begin position="374"/>
        <end position="437"/>
    </location>
</feature>
<dbReference type="GO" id="GO:0008270">
    <property type="term" value="F:zinc ion binding"/>
    <property type="evidence" value="ECO:0007669"/>
    <property type="project" value="UniProtKB-UniRule"/>
</dbReference>
<dbReference type="AlphaFoldDB" id="A0A370QLU8"/>
<evidence type="ECO:0000256" key="4">
    <source>
        <dbReference type="ARBA" id="ARBA00022490"/>
    </source>
</evidence>